<evidence type="ECO:0000259" key="1">
    <source>
        <dbReference type="PROSITE" id="PS50164"/>
    </source>
</evidence>
<protein>
    <recommendedName>
        <fullName evidence="1">GIY-YIG domain-containing protein</fullName>
    </recommendedName>
</protein>
<feature type="domain" description="GIY-YIG" evidence="1">
    <location>
        <begin position="19"/>
        <end position="109"/>
    </location>
</feature>
<gene>
    <name evidence="2" type="ORF">CO088_02265</name>
</gene>
<sequence length="242" mass="27993">MCDPNTYMYNLSQSTIEKLGYYVYFLSDPRTDKVFYVGKGRGNRINHHLWGALEVSTKETNKIRIIREIQSVGLEVSLTILRHGLTEKEAFEIESSVIDFIGIENLTNLVLGHDSFSRGKMTLKNIKIEYEAPNVIFDEPVILIRINKLYRYEMSADELYEATRKDWKVGQRAKTIKIACAVYAGILREVYIISEWIPSIETPGRLMFNGEIANDLLRKKYIDKSVKHVFKQGSQNPIKYVE</sequence>
<organism evidence="2 3">
    <name type="scientific">Candidatus Yonathbacteria bacterium CG_4_9_14_0_8_um_filter_46_47</name>
    <dbReference type="NCBI Taxonomy" id="1975106"/>
    <lineage>
        <taxon>Bacteria</taxon>
        <taxon>Candidatus Yonathiibacteriota</taxon>
    </lineage>
</organism>
<proteinExistence type="predicted"/>
<dbReference type="EMBL" id="PFTM01000041">
    <property type="protein sequence ID" value="PJB83080.1"/>
    <property type="molecule type" value="Genomic_DNA"/>
</dbReference>
<name>A0A2M8D7E0_9BACT</name>
<dbReference type="PROSITE" id="PS50164">
    <property type="entry name" value="GIY_YIG"/>
    <property type="match status" value="1"/>
</dbReference>
<dbReference type="InterPro" id="IPR000305">
    <property type="entry name" value="GIY-YIG_endonuc"/>
</dbReference>
<dbReference type="AlphaFoldDB" id="A0A2M8D7E0"/>
<comment type="caution">
    <text evidence="2">The sequence shown here is derived from an EMBL/GenBank/DDBJ whole genome shotgun (WGS) entry which is preliminary data.</text>
</comment>
<accession>A0A2M8D7E0</accession>
<evidence type="ECO:0000313" key="2">
    <source>
        <dbReference type="EMBL" id="PJB83080.1"/>
    </source>
</evidence>
<evidence type="ECO:0000313" key="3">
    <source>
        <dbReference type="Proteomes" id="UP000229236"/>
    </source>
</evidence>
<dbReference type="Pfam" id="PF22945">
    <property type="entry name" value="LEM-3_GIY-YIG"/>
    <property type="match status" value="1"/>
</dbReference>
<dbReference type="Proteomes" id="UP000229236">
    <property type="component" value="Unassembled WGS sequence"/>
</dbReference>
<dbReference type="CDD" id="cd10440">
    <property type="entry name" value="GIY-YIG_COG3680"/>
    <property type="match status" value="1"/>
</dbReference>
<reference evidence="3" key="1">
    <citation type="submission" date="2017-09" db="EMBL/GenBank/DDBJ databases">
        <title>Depth-based differentiation of microbial function through sediment-hosted aquifers and enrichment of novel symbionts in the deep terrestrial subsurface.</title>
        <authorList>
            <person name="Probst A.J."/>
            <person name="Ladd B."/>
            <person name="Jarett J.K."/>
            <person name="Geller-Mcgrath D.E."/>
            <person name="Sieber C.M.K."/>
            <person name="Emerson J.B."/>
            <person name="Anantharaman K."/>
            <person name="Thomas B.C."/>
            <person name="Malmstrom R."/>
            <person name="Stieglmeier M."/>
            <person name="Klingl A."/>
            <person name="Woyke T."/>
            <person name="Ryan C.M."/>
            <person name="Banfield J.F."/>
        </authorList>
    </citation>
    <scope>NUCLEOTIDE SEQUENCE [LARGE SCALE GENOMIC DNA]</scope>
</reference>